<accession>A0A6C0AKA3</accession>
<proteinExistence type="predicted"/>
<organism evidence="1">
    <name type="scientific">viral metagenome</name>
    <dbReference type="NCBI Taxonomy" id="1070528"/>
    <lineage>
        <taxon>unclassified sequences</taxon>
        <taxon>metagenomes</taxon>
        <taxon>organismal metagenomes</taxon>
    </lineage>
</organism>
<dbReference type="EMBL" id="MN740651">
    <property type="protein sequence ID" value="QHS79771.1"/>
    <property type="molecule type" value="Genomic_DNA"/>
</dbReference>
<dbReference type="AlphaFoldDB" id="A0A6C0AKA3"/>
<protein>
    <submittedName>
        <fullName evidence="1">Uncharacterized protein</fullName>
    </submittedName>
</protein>
<evidence type="ECO:0000313" key="1">
    <source>
        <dbReference type="EMBL" id="QHS79771.1"/>
    </source>
</evidence>
<name>A0A6C0AKA3_9ZZZZ</name>
<reference evidence="1" key="1">
    <citation type="journal article" date="2020" name="Nature">
        <title>Giant virus diversity and host interactions through global metagenomics.</title>
        <authorList>
            <person name="Schulz F."/>
            <person name="Roux S."/>
            <person name="Paez-Espino D."/>
            <person name="Jungbluth S."/>
            <person name="Walsh D.A."/>
            <person name="Denef V.J."/>
            <person name="McMahon K.D."/>
            <person name="Konstantinidis K.T."/>
            <person name="Eloe-Fadrosh E.A."/>
            <person name="Kyrpides N.C."/>
            <person name="Woyke T."/>
        </authorList>
    </citation>
    <scope>NUCLEOTIDE SEQUENCE</scope>
    <source>
        <strain evidence="1">GVMAG-S-1035303-20</strain>
    </source>
</reference>
<sequence length="44" mass="4706">MFEPSDVAEKLVGAARDTTTVVATELTEFSPADTDCKVMVYVPA</sequence>